<evidence type="ECO:0000256" key="5">
    <source>
        <dbReference type="ARBA" id="ARBA00049534"/>
    </source>
</evidence>
<dbReference type="Proteomes" id="UP001558652">
    <property type="component" value="Unassembled WGS sequence"/>
</dbReference>
<proteinExistence type="inferred from homology"/>
<gene>
    <name evidence="7" type="ORF">AAG570_011985</name>
</gene>
<dbReference type="Pfam" id="PF04960">
    <property type="entry name" value="Glutaminase"/>
    <property type="match status" value="1"/>
</dbReference>
<keyword evidence="8" id="KW-1185">Reference proteome</keyword>
<dbReference type="InterPro" id="IPR002110">
    <property type="entry name" value="Ankyrin_rpt"/>
</dbReference>
<reference evidence="7 8" key="1">
    <citation type="submission" date="2024-07" db="EMBL/GenBank/DDBJ databases">
        <title>Chromosome-level genome assembly of the water stick insect Ranatra chinensis (Heteroptera: Nepidae).</title>
        <authorList>
            <person name="Liu X."/>
        </authorList>
    </citation>
    <scope>NUCLEOTIDE SEQUENCE [LARGE SCALE GENOMIC DNA]</scope>
    <source>
        <strain evidence="7">Cailab_2021Rc</strain>
        <tissue evidence="7">Muscle</tissue>
    </source>
</reference>
<comment type="caution">
    <text evidence="7">The sequence shown here is derived from an EMBL/GenBank/DDBJ whole genome shotgun (WGS) entry which is preliminary data.</text>
</comment>
<dbReference type="EMBL" id="JBFDAA010000007">
    <property type="protein sequence ID" value="KAL1130744.1"/>
    <property type="molecule type" value="Genomic_DNA"/>
</dbReference>
<dbReference type="SUPFAM" id="SSF56601">
    <property type="entry name" value="beta-lactamase/transpeptidase-like"/>
    <property type="match status" value="1"/>
</dbReference>
<protein>
    <recommendedName>
        <fullName evidence="3">glutaminase</fullName>
        <ecNumber evidence="3">3.5.1.2</ecNumber>
    </recommendedName>
</protein>
<dbReference type="Gene3D" id="3.40.710.10">
    <property type="entry name" value="DD-peptidase/beta-lactamase superfamily"/>
    <property type="match status" value="1"/>
</dbReference>
<dbReference type="Gene3D" id="1.25.40.20">
    <property type="entry name" value="Ankyrin repeat-containing domain"/>
    <property type="match status" value="1"/>
</dbReference>
<dbReference type="InterPro" id="IPR036770">
    <property type="entry name" value="Ankyrin_rpt-contain_sf"/>
</dbReference>
<evidence type="ECO:0000313" key="8">
    <source>
        <dbReference type="Proteomes" id="UP001558652"/>
    </source>
</evidence>
<dbReference type="InterPro" id="IPR012338">
    <property type="entry name" value="Beta-lactam/transpept-like"/>
</dbReference>
<dbReference type="AlphaFoldDB" id="A0ABD0YJJ4"/>
<comment type="subunit">
    <text evidence="2">Homotetramer.</text>
</comment>
<organism evidence="7 8">
    <name type="scientific">Ranatra chinensis</name>
    <dbReference type="NCBI Taxonomy" id="642074"/>
    <lineage>
        <taxon>Eukaryota</taxon>
        <taxon>Metazoa</taxon>
        <taxon>Ecdysozoa</taxon>
        <taxon>Arthropoda</taxon>
        <taxon>Hexapoda</taxon>
        <taxon>Insecta</taxon>
        <taxon>Pterygota</taxon>
        <taxon>Neoptera</taxon>
        <taxon>Paraneoptera</taxon>
        <taxon>Hemiptera</taxon>
        <taxon>Heteroptera</taxon>
        <taxon>Panheteroptera</taxon>
        <taxon>Nepomorpha</taxon>
        <taxon>Nepidae</taxon>
        <taxon>Ranatrinae</taxon>
        <taxon>Ranatra</taxon>
    </lineage>
</organism>
<name>A0ABD0YJJ4_9HEMI</name>
<dbReference type="PROSITE" id="PS50088">
    <property type="entry name" value="ANK_REPEAT"/>
    <property type="match status" value="1"/>
</dbReference>
<evidence type="ECO:0000256" key="1">
    <source>
        <dbReference type="ARBA" id="ARBA00011076"/>
    </source>
</evidence>
<dbReference type="EC" id="3.5.1.2" evidence="3"/>
<dbReference type="PANTHER" id="PTHR12544">
    <property type="entry name" value="GLUTAMINASE"/>
    <property type="match status" value="1"/>
</dbReference>
<comment type="similarity">
    <text evidence="1">Belongs to the glutaminase family.</text>
</comment>
<accession>A0ABD0YJJ4</accession>
<evidence type="ECO:0000256" key="3">
    <source>
        <dbReference type="ARBA" id="ARBA00012918"/>
    </source>
</evidence>
<dbReference type="GO" id="GO:0004359">
    <property type="term" value="F:glutaminase activity"/>
    <property type="evidence" value="ECO:0007669"/>
    <property type="project" value="UniProtKB-EC"/>
</dbReference>
<dbReference type="PANTHER" id="PTHR12544:SF29">
    <property type="entry name" value="GLUTAMINASE"/>
    <property type="match status" value="1"/>
</dbReference>
<evidence type="ECO:0000256" key="2">
    <source>
        <dbReference type="ARBA" id="ARBA00011881"/>
    </source>
</evidence>
<comment type="catalytic activity">
    <reaction evidence="5">
        <text>L-glutamine + H2O = L-glutamate + NH4(+)</text>
        <dbReference type="Rhea" id="RHEA:15889"/>
        <dbReference type="ChEBI" id="CHEBI:15377"/>
        <dbReference type="ChEBI" id="CHEBI:28938"/>
        <dbReference type="ChEBI" id="CHEBI:29985"/>
        <dbReference type="ChEBI" id="CHEBI:58359"/>
        <dbReference type="EC" id="3.5.1.2"/>
    </reaction>
</comment>
<sequence>MEHSQPKPLRNNKVGDDNPKMLDAVFNLLKSGGTDKVCMLKIAEVNFAGDRYCHRKNFGNRGLEMLAAEGLVIEEDPRLQEFADMFKENRRGKIDLETFQRVFGEEEELILKALTKSLVVADFQEFKAKVEELYKRQLSNFSGDVHCKNVPEADRREPTPWGVKIWTVDGQTLGIGDCEAPFAIQSCGKPFLYGLALDLLGSDAVHELIGWEPSNFHQDDIALDSKNRPHNPFTNAGSIIVCSLLQRVGLKDMSHSQEHDYIAQYLKDLSGGGVVRFNNSVFILERERGDQNRAIAYYLASLGIIPTTTHHITRCTQLHFEMCSMDVTCNSLGMMGCTLANSGMCPTTSKRVLKPDTVKSVLSVMESCGMYNYSGNFLFEVGLPAKAGASGGILMVVPGVLGIATFSLRLDKMGNSARGLSFLKEFAEKFRYHPFDDVTSDLKRRYPNRRTPDMVCQPFCRILTAVSSGDSMALVKILRSGNEAMVRDIEGHTILHLAASKGLMEAVVQIVTYSRGLVHAKDK</sequence>
<evidence type="ECO:0000256" key="4">
    <source>
        <dbReference type="ARBA" id="ARBA00022801"/>
    </source>
</evidence>
<keyword evidence="6" id="KW-0040">ANK repeat</keyword>
<evidence type="ECO:0000256" key="6">
    <source>
        <dbReference type="PROSITE-ProRule" id="PRU00023"/>
    </source>
</evidence>
<feature type="repeat" description="ANK" evidence="6">
    <location>
        <begin position="490"/>
        <end position="523"/>
    </location>
</feature>
<dbReference type="InterPro" id="IPR015868">
    <property type="entry name" value="Glutaminase"/>
</dbReference>
<keyword evidence="4" id="KW-0378">Hydrolase</keyword>
<evidence type="ECO:0000313" key="7">
    <source>
        <dbReference type="EMBL" id="KAL1130744.1"/>
    </source>
</evidence>
<dbReference type="PROSITE" id="PS50297">
    <property type="entry name" value="ANK_REP_REGION"/>
    <property type="match status" value="1"/>
</dbReference>